<protein>
    <submittedName>
        <fullName evidence="1">Uncharacterized protein</fullName>
    </submittedName>
</protein>
<proteinExistence type="predicted"/>
<dbReference type="EMBL" id="KN835157">
    <property type="protein sequence ID" value="KIK46569.1"/>
    <property type="molecule type" value="Genomic_DNA"/>
</dbReference>
<accession>A0A0D0BA40</accession>
<evidence type="ECO:0000313" key="1">
    <source>
        <dbReference type="EMBL" id="KIK46569.1"/>
    </source>
</evidence>
<sequence length="76" mass="8697">MRIIVLYSSTFTHVYEGNESGRRVWCYFCAGKLSMILILDEIKSHAKGCDDEQLSDQLCHNFSYLCTYSISLPSAH</sequence>
<evidence type="ECO:0000313" key="2">
    <source>
        <dbReference type="Proteomes" id="UP000054485"/>
    </source>
</evidence>
<reference evidence="1 2" key="1">
    <citation type="submission" date="2014-04" db="EMBL/GenBank/DDBJ databases">
        <authorList>
            <consortium name="DOE Joint Genome Institute"/>
            <person name="Kuo A."/>
            <person name="Ruytinx J."/>
            <person name="Rineau F."/>
            <person name="Colpaert J."/>
            <person name="Kohler A."/>
            <person name="Nagy L.G."/>
            <person name="Floudas D."/>
            <person name="Copeland A."/>
            <person name="Barry K.W."/>
            <person name="Cichocki N."/>
            <person name="Veneault-Fourrey C."/>
            <person name="LaButti K."/>
            <person name="Lindquist E.A."/>
            <person name="Lipzen A."/>
            <person name="Lundell T."/>
            <person name="Morin E."/>
            <person name="Murat C."/>
            <person name="Sun H."/>
            <person name="Tunlid A."/>
            <person name="Henrissat B."/>
            <person name="Grigoriev I.V."/>
            <person name="Hibbett D.S."/>
            <person name="Martin F."/>
            <person name="Nordberg H.P."/>
            <person name="Cantor M.N."/>
            <person name="Hua S.X."/>
        </authorList>
    </citation>
    <scope>NUCLEOTIDE SEQUENCE [LARGE SCALE GENOMIC DNA]</scope>
    <source>
        <strain evidence="1 2">UH-Slu-Lm8-n1</strain>
    </source>
</reference>
<organism evidence="1 2">
    <name type="scientific">Suillus luteus UH-Slu-Lm8-n1</name>
    <dbReference type="NCBI Taxonomy" id="930992"/>
    <lineage>
        <taxon>Eukaryota</taxon>
        <taxon>Fungi</taxon>
        <taxon>Dikarya</taxon>
        <taxon>Basidiomycota</taxon>
        <taxon>Agaricomycotina</taxon>
        <taxon>Agaricomycetes</taxon>
        <taxon>Agaricomycetidae</taxon>
        <taxon>Boletales</taxon>
        <taxon>Suillineae</taxon>
        <taxon>Suillaceae</taxon>
        <taxon>Suillus</taxon>
    </lineage>
</organism>
<dbReference type="AlphaFoldDB" id="A0A0D0BA40"/>
<reference evidence="2" key="2">
    <citation type="submission" date="2015-01" db="EMBL/GenBank/DDBJ databases">
        <title>Evolutionary Origins and Diversification of the Mycorrhizal Mutualists.</title>
        <authorList>
            <consortium name="DOE Joint Genome Institute"/>
            <consortium name="Mycorrhizal Genomics Consortium"/>
            <person name="Kohler A."/>
            <person name="Kuo A."/>
            <person name="Nagy L.G."/>
            <person name="Floudas D."/>
            <person name="Copeland A."/>
            <person name="Barry K.W."/>
            <person name="Cichocki N."/>
            <person name="Veneault-Fourrey C."/>
            <person name="LaButti K."/>
            <person name="Lindquist E.A."/>
            <person name="Lipzen A."/>
            <person name="Lundell T."/>
            <person name="Morin E."/>
            <person name="Murat C."/>
            <person name="Riley R."/>
            <person name="Ohm R."/>
            <person name="Sun H."/>
            <person name="Tunlid A."/>
            <person name="Henrissat B."/>
            <person name="Grigoriev I.V."/>
            <person name="Hibbett D.S."/>
            <person name="Martin F."/>
        </authorList>
    </citation>
    <scope>NUCLEOTIDE SEQUENCE [LARGE SCALE GENOMIC DNA]</scope>
    <source>
        <strain evidence="2">UH-Slu-Lm8-n1</strain>
    </source>
</reference>
<dbReference type="HOGENOM" id="CLU_2656099_0_0_1"/>
<dbReference type="InParanoid" id="A0A0D0BA40"/>
<keyword evidence="2" id="KW-1185">Reference proteome</keyword>
<dbReference type="Proteomes" id="UP000054485">
    <property type="component" value="Unassembled WGS sequence"/>
</dbReference>
<gene>
    <name evidence="1" type="ORF">CY34DRAFT_390477</name>
</gene>
<name>A0A0D0BA40_9AGAM</name>